<dbReference type="GeneID" id="118478158"/>
<evidence type="ECO:0000259" key="2">
    <source>
        <dbReference type="PROSITE" id="PS50966"/>
    </source>
</evidence>
<feature type="domain" description="SWIM-type" evidence="2">
    <location>
        <begin position="450"/>
        <end position="482"/>
    </location>
</feature>
<accession>A0ABM1VXA3</accession>
<keyword evidence="1" id="KW-0863">Zinc-finger</keyword>
<dbReference type="RefSeq" id="XP_035827046.1">
    <property type="nucleotide sequence ID" value="XM_035971153.1"/>
</dbReference>
<organism evidence="3 4">
    <name type="scientific">Aplysia californica</name>
    <name type="common">California sea hare</name>
    <dbReference type="NCBI Taxonomy" id="6500"/>
    <lineage>
        <taxon>Eukaryota</taxon>
        <taxon>Metazoa</taxon>
        <taxon>Spiralia</taxon>
        <taxon>Lophotrochozoa</taxon>
        <taxon>Mollusca</taxon>
        <taxon>Gastropoda</taxon>
        <taxon>Heterobranchia</taxon>
        <taxon>Euthyneura</taxon>
        <taxon>Tectipleura</taxon>
        <taxon>Aplysiida</taxon>
        <taxon>Aplysioidea</taxon>
        <taxon>Aplysiidae</taxon>
        <taxon>Aplysia</taxon>
    </lineage>
</organism>
<evidence type="ECO:0000313" key="3">
    <source>
        <dbReference type="Proteomes" id="UP000694888"/>
    </source>
</evidence>
<evidence type="ECO:0000313" key="4">
    <source>
        <dbReference type="RefSeq" id="XP_035827046.1"/>
    </source>
</evidence>
<keyword evidence="1" id="KW-0862">Zinc</keyword>
<dbReference type="Proteomes" id="UP000694888">
    <property type="component" value="Unplaced"/>
</dbReference>
<dbReference type="InterPro" id="IPR007527">
    <property type="entry name" value="Znf_SWIM"/>
</dbReference>
<evidence type="ECO:0000256" key="1">
    <source>
        <dbReference type="PROSITE-ProRule" id="PRU00325"/>
    </source>
</evidence>
<name>A0ABM1VXA3_APLCA</name>
<proteinExistence type="predicted"/>
<dbReference type="Pfam" id="PF10551">
    <property type="entry name" value="MULE"/>
    <property type="match status" value="1"/>
</dbReference>
<dbReference type="PANTHER" id="PTHR33977">
    <property type="entry name" value="ZINC ION BINDING PROTEIN"/>
    <property type="match status" value="1"/>
</dbReference>
<reference evidence="4" key="1">
    <citation type="submission" date="2025-08" db="UniProtKB">
        <authorList>
            <consortium name="RefSeq"/>
        </authorList>
    </citation>
    <scope>IDENTIFICATION</scope>
</reference>
<gene>
    <name evidence="4" type="primary">LOC118478158</name>
</gene>
<keyword evidence="3" id="KW-1185">Reference proteome</keyword>
<dbReference type="PANTHER" id="PTHR33977:SF1">
    <property type="entry name" value="ZINC ION BINDING PROTEIN"/>
    <property type="match status" value="1"/>
</dbReference>
<keyword evidence="1" id="KW-0479">Metal-binding</keyword>
<sequence length="687" mass="80190">MGRNCTAYMTALKKINDGSVTVEYCLQHTGHDFKLGHLKISAETRAHIAGKLNQGVEPNKLLYNLRESMTVINRDSLIRPQDLHNIHRQFNISRTEKHRDDKTSVDLWVEELSKEDNNPIIFFKQQTNEHKFLNIEDYLLGIQTKFQQQMMKKHASKIILMDSTHGTTQYDFYLTTILVLDDYRQSMPVAWAISNREDSNILKIFMEAVLINCDQSFETEFFMSDLANNFYNAWCQVFPKPKKRLYCDWHLDKAWRQKAQEIIKDHEFAEKIYQHIKALQQLRDESEFRKSLQGFLAYIKPRCPTFHTYFDNTYVSEGKISQWAHCFRIDSPTNTNMHAESFHRVLKTNYFNRKQNRRVDNLLAVLLKIAKDKATAQLITKEMGTVSSHMIEIRKRHREGENITGIKRNAEEDDEIIEWRVPSSSVPNQMYNVTQNSDRPCGCKLICDLCSVCVHMYHCTCEDFQRKNIICKHIHAVHMAFNRDKQQTPKVEQQHDEQETVDHLEFYKEVLCENKPESSNNVDKLVSTGMSIASDLIDLLQDAKKDNDINTLQTIVQRLRDAYQIGCGTRHLVLGKTFTKKKTFSSNKKFETQRRFFSTKRKSRKISKLSLKKPDSLLKVKLHDELSKISPDVCAKCWEHDDKTESEDVNWFECAECNCWIHVACDGDCEDGEGETSCSLCRANRST</sequence>
<protein>
    <submittedName>
        <fullName evidence="4">Uncharacterized protein LOC118478158</fullName>
    </submittedName>
</protein>
<dbReference type="InterPro" id="IPR018289">
    <property type="entry name" value="MULE_transposase_dom"/>
</dbReference>
<dbReference type="PROSITE" id="PS50966">
    <property type="entry name" value="ZF_SWIM"/>
    <property type="match status" value="1"/>
</dbReference>